<protein>
    <recommendedName>
        <fullName evidence="8">Ubiquitin carboxyl-terminal hydrolase MINDY</fullName>
        <ecNumber evidence="8">3.4.19.12</ecNumber>
    </recommendedName>
</protein>
<dbReference type="SUPFAM" id="SSF47473">
    <property type="entry name" value="EF-hand"/>
    <property type="match status" value="1"/>
</dbReference>
<dbReference type="InterPro" id="IPR025257">
    <property type="entry name" value="MINDY-3/4_CD"/>
</dbReference>
<gene>
    <name evidence="10" type="primary">mindy3_2</name>
    <name evidence="10" type="ORF">FJT64_003223</name>
</gene>
<keyword evidence="7 8" id="KW-0788">Thiol protease</keyword>
<dbReference type="EMBL" id="VIIS01001226">
    <property type="protein sequence ID" value="KAF0300853.1"/>
    <property type="molecule type" value="Genomic_DNA"/>
</dbReference>
<evidence type="ECO:0000256" key="7">
    <source>
        <dbReference type="ARBA" id="ARBA00022807"/>
    </source>
</evidence>
<dbReference type="InterPro" id="IPR039785">
    <property type="entry name" value="MINY3/4"/>
</dbReference>
<evidence type="ECO:0000256" key="1">
    <source>
        <dbReference type="ARBA" id="ARBA00000707"/>
    </source>
</evidence>
<evidence type="ECO:0000313" key="10">
    <source>
        <dbReference type="EMBL" id="KAF0300853.1"/>
    </source>
</evidence>
<evidence type="ECO:0000256" key="8">
    <source>
        <dbReference type="RuleBase" id="RU367088"/>
    </source>
</evidence>
<dbReference type="PANTHER" id="PTHR12473">
    <property type="entry name" value="UBIQUITIN CARBOXYL-TERMINAL HYDROLASE MINDY-4-RELATED"/>
    <property type="match status" value="1"/>
</dbReference>
<evidence type="ECO:0000256" key="5">
    <source>
        <dbReference type="ARBA" id="ARBA00022786"/>
    </source>
</evidence>
<evidence type="ECO:0000313" key="11">
    <source>
        <dbReference type="Proteomes" id="UP000440578"/>
    </source>
</evidence>
<dbReference type="GO" id="GO:1990380">
    <property type="term" value="F:K48-linked deubiquitinase activity"/>
    <property type="evidence" value="ECO:0007669"/>
    <property type="project" value="UniProtKB-UniRule"/>
</dbReference>
<feature type="domain" description="Deubiquitinating enzyme MINDY-3/4 conserved" evidence="9">
    <location>
        <begin position="2"/>
        <end position="164"/>
    </location>
</feature>
<keyword evidence="11" id="KW-1185">Reference proteome</keyword>
<keyword evidence="5 8" id="KW-0833">Ubl conjugation pathway</keyword>
<organism evidence="10 11">
    <name type="scientific">Amphibalanus amphitrite</name>
    <name type="common">Striped barnacle</name>
    <name type="synonym">Balanus amphitrite</name>
    <dbReference type="NCBI Taxonomy" id="1232801"/>
    <lineage>
        <taxon>Eukaryota</taxon>
        <taxon>Metazoa</taxon>
        <taxon>Ecdysozoa</taxon>
        <taxon>Arthropoda</taxon>
        <taxon>Crustacea</taxon>
        <taxon>Multicrustacea</taxon>
        <taxon>Cirripedia</taxon>
        <taxon>Thoracica</taxon>
        <taxon>Thoracicalcarea</taxon>
        <taxon>Balanomorpha</taxon>
        <taxon>Balanoidea</taxon>
        <taxon>Balanidae</taxon>
        <taxon>Amphibalaninae</taxon>
        <taxon>Amphibalanus</taxon>
    </lineage>
</organism>
<accession>A0A6A4W4L1</accession>
<comment type="caution">
    <text evidence="10">The sequence shown here is derived from an EMBL/GenBank/DDBJ whole genome shotgun (WGS) entry which is preliminary data.</text>
</comment>
<dbReference type="PANTHER" id="PTHR12473:SF17">
    <property type="entry name" value="UBIQUITIN CARBOXYL-TERMINAL HYDROLASE MINDY-3"/>
    <property type="match status" value="1"/>
</dbReference>
<dbReference type="GO" id="GO:0006508">
    <property type="term" value="P:proteolysis"/>
    <property type="evidence" value="ECO:0007669"/>
    <property type="project" value="UniProtKB-KW"/>
</dbReference>
<evidence type="ECO:0000256" key="3">
    <source>
        <dbReference type="ARBA" id="ARBA00011074"/>
    </source>
</evidence>
<evidence type="ECO:0000256" key="2">
    <source>
        <dbReference type="ARBA" id="ARBA00002107"/>
    </source>
</evidence>
<proteinExistence type="inferred from homology"/>
<sequence>MAQNGAGRLRREMGDSEEALVDPVHGHGSQSLTNLLVTGRAVAHVWDNVKYVGGIALEGVVSQPSVGFLTLLERLHYCTVGWNLKNPRYPVWVLASETHLTVLFSPDGRLTAPPSARQVAQRSFDALDKDQAGFLPTSQLPELMAACDLVAEEEYVDLMRRQLDPDQLGIVLKVPFLDEFFPETADGRPPDSFTVYHYNGLTRSNPGGKVRLVKGDACLLETDVQSSTANSTILTCLQSRWPRIDVRWHGAAPSIN</sequence>
<dbReference type="SMART" id="SM01174">
    <property type="entry name" value="DUF4205"/>
    <property type="match status" value="1"/>
</dbReference>
<evidence type="ECO:0000256" key="6">
    <source>
        <dbReference type="ARBA" id="ARBA00022801"/>
    </source>
</evidence>
<dbReference type="Proteomes" id="UP000440578">
    <property type="component" value="Unassembled WGS sequence"/>
</dbReference>
<comment type="function">
    <text evidence="2 8">Hydrolase that can remove 'Lys-48'-linked conjugated ubiquitin from proteins.</text>
</comment>
<keyword evidence="4 8" id="KW-0645">Protease</keyword>
<dbReference type="InterPro" id="IPR011992">
    <property type="entry name" value="EF-hand-dom_pair"/>
</dbReference>
<dbReference type="EC" id="3.4.19.12" evidence="8"/>
<dbReference type="AlphaFoldDB" id="A0A6A4W4L1"/>
<comment type="similarity">
    <text evidence="3 8">Belongs to the MINDY deubiquitinase family. FAM188 subfamily.</text>
</comment>
<dbReference type="Pfam" id="PF13898">
    <property type="entry name" value="MINDY-3_4_CD"/>
    <property type="match status" value="1"/>
</dbReference>
<name>A0A6A4W4L1_AMPAM</name>
<reference evidence="10 11" key="1">
    <citation type="submission" date="2019-07" db="EMBL/GenBank/DDBJ databases">
        <title>Draft genome assembly of a fouling barnacle, Amphibalanus amphitrite (Darwin, 1854): The first reference genome for Thecostraca.</title>
        <authorList>
            <person name="Kim W."/>
        </authorList>
    </citation>
    <scope>NUCLEOTIDE SEQUENCE [LARGE SCALE GENOMIC DNA]</scope>
    <source>
        <strain evidence="10">SNU_AA5</strain>
        <tissue evidence="10">Soma without cirri and trophi</tissue>
    </source>
</reference>
<dbReference type="GO" id="GO:0004843">
    <property type="term" value="F:cysteine-type deubiquitinase activity"/>
    <property type="evidence" value="ECO:0007669"/>
    <property type="project" value="UniProtKB-UniRule"/>
</dbReference>
<keyword evidence="6 8" id="KW-0378">Hydrolase</keyword>
<comment type="catalytic activity">
    <reaction evidence="1 8">
        <text>Thiol-dependent hydrolysis of ester, thioester, amide, peptide and isopeptide bonds formed by the C-terminal Gly of ubiquitin (a 76-residue protein attached to proteins as an intracellular targeting signal).</text>
        <dbReference type="EC" id="3.4.19.12"/>
    </reaction>
</comment>
<evidence type="ECO:0000256" key="4">
    <source>
        <dbReference type="ARBA" id="ARBA00022670"/>
    </source>
</evidence>
<dbReference type="GO" id="GO:0071108">
    <property type="term" value="P:protein K48-linked deubiquitination"/>
    <property type="evidence" value="ECO:0007669"/>
    <property type="project" value="InterPro"/>
</dbReference>
<evidence type="ECO:0000259" key="9">
    <source>
        <dbReference type="SMART" id="SM01174"/>
    </source>
</evidence>
<dbReference type="OrthoDB" id="9981542at2759"/>